<organism evidence="12 13">
    <name type="scientific">Chloracidobacterium validum</name>
    <dbReference type="NCBI Taxonomy" id="2821543"/>
    <lineage>
        <taxon>Bacteria</taxon>
        <taxon>Pseudomonadati</taxon>
        <taxon>Acidobacteriota</taxon>
        <taxon>Terriglobia</taxon>
        <taxon>Terriglobales</taxon>
        <taxon>Acidobacteriaceae</taxon>
        <taxon>Chloracidobacterium</taxon>
    </lineage>
</organism>
<dbReference type="InterPro" id="IPR036611">
    <property type="entry name" value="Trigger_fac_ribosome-bd_sf"/>
</dbReference>
<evidence type="ECO:0000256" key="5">
    <source>
        <dbReference type="ARBA" id="ARBA00023110"/>
    </source>
</evidence>
<dbReference type="InterPro" id="IPR027304">
    <property type="entry name" value="Trigger_fact/SurA_dom_sf"/>
</dbReference>
<evidence type="ECO:0000256" key="2">
    <source>
        <dbReference type="ARBA" id="ARBA00005464"/>
    </source>
</evidence>
<dbReference type="HAMAP" id="MF_00303">
    <property type="entry name" value="Trigger_factor_Tig"/>
    <property type="match status" value="1"/>
</dbReference>
<dbReference type="EC" id="5.2.1.8" evidence="3 9"/>
<comment type="subcellular location">
    <subcellularLocation>
        <location evidence="9">Cytoplasm</location>
    </subcellularLocation>
    <text evidence="9">About half TF is bound to the ribosome near the polypeptide exit tunnel while the other half is free in the cytoplasm.</text>
</comment>
<comment type="function">
    <text evidence="9">Involved in protein export. Acts as a chaperone by maintaining the newly synthesized protein in an open conformation. Functions as a peptidyl-prolyl cis-trans isomerase.</text>
</comment>
<accession>A0ABX8B7G5</accession>
<dbReference type="Pfam" id="PF05697">
    <property type="entry name" value="Trigger_N"/>
    <property type="match status" value="1"/>
</dbReference>
<dbReference type="PANTHER" id="PTHR30560:SF3">
    <property type="entry name" value="TRIGGER FACTOR-LIKE PROTEIN TIG, CHLOROPLASTIC"/>
    <property type="match status" value="1"/>
</dbReference>
<evidence type="ECO:0000259" key="10">
    <source>
        <dbReference type="Pfam" id="PF05697"/>
    </source>
</evidence>
<proteinExistence type="inferred from homology"/>
<keyword evidence="5 9" id="KW-0697">Rotamase</keyword>
<comment type="domain">
    <text evidence="9">Consists of 3 domains; the N-terminus binds the ribosome, the middle domain has PPIase activity, while the C-terminus has intrinsic chaperone activity on its own.</text>
</comment>
<dbReference type="EMBL" id="CP072648">
    <property type="protein sequence ID" value="QUW02891.1"/>
    <property type="molecule type" value="Genomic_DNA"/>
</dbReference>
<dbReference type="InterPro" id="IPR008881">
    <property type="entry name" value="Trigger_fac_ribosome-bd_bac"/>
</dbReference>
<dbReference type="InterPro" id="IPR005215">
    <property type="entry name" value="Trig_fac"/>
</dbReference>
<keyword evidence="6 9" id="KW-0143">Chaperone</keyword>
<name>A0ABX8B7G5_9BACT</name>
<evidence type="ECO:0000259" key="11">
    <source>
        <dbReference type="Pfam" id="PF05698"/>
    </source>
</evidence>
<dbReference type="Gene3D" id="3.30.70.1050">
    <property type="entry name" value="Trigger factor ribosome-binding domain"/>
    <property type="match status" value="1"/>
</dbReference>
<dbReference type="Pfam" id="PF05698">
    <property type="entry name" value="Trigger_C"/>
    <property type="match status" value="1"/>
</dbReference>
<evidence type="ECO:0000256" key="7">
    <source>
        <dbReference type="ARBA" id="ARBA00023235"/>
    </source>
</evidence>
<keyword evidence="9" id="KW-0131">Cell cycle</keyword>
<evidence type="ECO:0000256" key="9">
    <source>
        <dbReference type="HAMAP-Rule" id="MF_00303"/>
    </source>
</evidence>
<feature type="domain" description="Trigger factor C-terminal" evidence="11">
    <location>
        <begin position="283"/>
        <end position="435"/>
    </location>
</feature>
<feature type="domain" description="Trigger factor ribosome-binding bacterial" evidence="10">
    <location>
        <begin position="1"/>
        <end position="143"/>
    </location>
</feature>
<dbReference type="PANTHER" id="PTHR30560">
    <property type="entry name" value="TRIGGER FACTOR CHAPERONE AND PEPTIDYL-PROLYL CIS/TRANS ISOMERASE"/>
    <property type="match status" value="1"/>
</dbReference>
<evidence type="ECO:0000256" key="8">
    <source>
        <dbReference type="ARBA" id="ARBA00029986"/>
    </source>
</evidence>
<keyword evidence="13" id="KW-1185">Reference proteome</keyword>
<dbReference type="Gene3D" id="1.10.3120.10">
    <property type="entry name" value="Trigger factor, C-terminal domain"/>
    <property type="match status" value="1"/>
</dbReference>
<gene>
    <name evidence="9 12" type="primary">tig</name>
    <name evidence="12" type="ORF">J8C06_00105</name>
</gene>
<dbReference type="NCBIfam" id="TIGR00115">
    <property type="entry name" value="tig"/>
    <property type="match status" value="1"/>
</dbReference>
<comment type="similarity">
    <text evidence="2 9">Belongs to the FKBP-type PPIase family. Tig subfamily.</text>
</comment>
<dbReference type="Gene3D" id="3.10.50.40">
    <property type="match status" value="1"/>
</dbReference>
<reference evidence="12 13" key="1">
    <citation type="submission" date="2021-03" db="EMBL/GenBank/DDBJ databases">
        <title>Genomic and phenotypic characterization of Chloracidobacterium isolates provides evidence for multiple species.</title>
        <authorList>
            <person name="Saini M.K."/>
            <person name="Costas A.M.G."/>
            <person name="Tank M."/>
            <person name="Bryant D.A."/>
        </authorList>
    </citation>
    <scope>NUCLEOTIDE SEQUENCE [LARGE SCALE GENOMIC DNA]</scope>
    <source>
        <strain evidence="12 13">BV2-C</strain>
    </source>
</reference>
<dbReference type="RefSeq" id="WP_211428782.1">
    <property type="nucleotide sequence ID" value="NZ_CP072648.1"/>
</dbReference>
<keyword evidence="9" id="KW-0132">Cell division</keyword>
<dbReference type="InterPro" id="IPR046357">
    <property type="entry name" value="PPIase_dom_sf"/>
</dbReference>
<keyword evidence="7 9" id="KW-0413">Isomerase</keyword>
<comment type="catalytic activity">
    <reaction evidence="1 9">
        <text>[protein]-peptidylproline (omega=180) = [protein]-peptidylproline (omega=0)</text>
        <dbReference type="Rhea" id="RHEA:16237"/>
        <dbReference type="Rhea" id="RHEA-COMP:10747"/>
        <dbReference type="Rhea" id="RHEA-COMP:10748"/>
        <dbReference type="ChEBI" id="CHEBI:83833"/>
        <dbReference type="ChEBI" id="CHEBI:83834"/>
        <dbReference type="EC" id="5.2.1.8"/>
    </reaction>
</comment>
<evidence type="ECO:0000256" key="3">
    <source>
        <dbReference type="ARBA" id="ARBA00013194"/>
    </source>
</evidence>
<dbReference type="SUPFAM" id="SSF109998">
    <property type="entry name" value="Triger factor/SurA peptide-binding domain-like"/>
    <property type="match status" value="1"/>
</dbReference>
<dbReference type="InterPro" id="IPR008880">
    <property type="entry name" value="Trigger_fac_C"/>
</dbReference>
<dbReference type="SUPFAM" id="SSF54534">
    <property type="entry name" value="FKBP-like"/>
    <property type="match status" value="1"/>
</dbReference>
<evidence type="ECO:0000256" key="1">
    <source>
        <dbReference type="ARBA" id="ARBA00000971"/>
    </source>
</evidence>
<dbReference type="InterPro" id="IPR037041">
    <property type="entry name" value="Trigger_fac_C_sf"/>
</dbReference>
<protein>
    <recommendedName>
        <fullName evidence="4 9">Trigger factor</fullName>
        <shortName evidence="9">TF</shortName>
        <ecNumber evidence="3 9">5.2.1.8</ecNumber>
    </recommendedName>
    <alternativeName>
        <fullName evidence="8 9">PPIase</fullName>
    </alternativeName>
</protein>
<dbReference type="PIRSF" id="PIRSF003095">
    <property type="entry name" value="Trigger_factor"/>
    <property type="match status" value="1"/>
</dbReference>
<dbReference type="Proteomes" id="UP000676506">
    <property type="component" value="Chromosome 1"/>
</dbReference>
<sequence length="468" mass="51943">MKFEVNHLSSVKKELVIELPVERVTRSFNRFSNQFARQARIPGFRPGKAPVSLVRQRFQKDIYERVLAQLGTEAMEEAVQASNLQVLGEPRIQDIRLTDQLPFVIKVEVDVFPEFKVGSLEGLEGVKRVVPVTDADVDRLLEKFRASLATTAPIEDGRPAQPGDIVTVSLVGYLLEEGATMPADGQAPSLTQREEVLELGSKLIREEFDQALRGKTVGEHVVVDVEYPSGAAGTTPASAPMSAGGPDLAGKRVQFHLKVERLAQRTLPALDDTFAQQFGGLTSLEELRARLRAEMEADMERRAMEALDTQLLDQLVQRTGVEAPPYLVTEQVNRRLGDFVEQLEQQGIDPRKANYDFQKMGEALRPGAEAEIKRVVVLEQVAREADLHVSEEEVADYLASLAAQANLAPEVLRARLTRENRLDSVRATLRNRKAMVIVRSAARIETQTVLPEDVPAPEETVSFPSENQ</sequence>
<evidence type="ECO:0000313" key="13">
    <source>
        <dbReference type="Proteomes" id="UP000676506"/>
    </source>
</evidence>
<evidence type="ECO:0000256" key="6">
    <source>
        <dbReference type="ARBA" id="ARBA00023186"/>
    </source>
</evidence>
<dbReference type="GO" id="GO:0003755">
    <property type="term" value="F:peptidyl-prolyl cis-trans isomerase activity"/>
    <property type="evidence" value="ECO:0007669"/>
    <property type="project" value="UniProtKB-EC"/>
</dbReference>
<evidence type="ECO:0000256" key="4">
    <source>
        <dbReference type="ARBA" id="ARBA00016902"/>
    </source>
</evidence>
<keyword evidence="9" id="KW-0963">Cytoplasm</keyword>
<evidence type="ECO:0000313" key="12">
    <source>
        <dbReference type="EMBL" id="QUW02891.1"/>
    </source>
</evidence>
<dbReference type="SUPFAM" id="SSF102735">
    <property type="entry name" value="Trigger factor ribosome-binding domain"/>
    <property type="match status" value="1"/>
</dbReference>